<evidence type="ECO:0000256" key="6">
    <source>
        <dbReference type="ARBA" id="ARBA00022692"/>
    </source>
</evidence>
<organism evidence="12 13">
    <name type="scientific">Acidaminobacter hydrogenoformans DSM 2784</name>
    <dbReference type="NCBI Taxonomy" id="1120920"/>
    <lineage>
        <taxon>Bacteria</taxon>
        <taxon>Bacillati</taxon>
        <taxon>Bacillota</taxon>
        <taxon>Clostridia</taxon>
        <taxon>Peptostreptococcales</taxon>
        <taxon>Acidaminobacteraceae</taxon>
        <taxon>Acidaminobacter</taxon>
    </lineage>
</organism>
<evidence type="ECO:0000256" key="8">
    <source>
        <dbReference type="ARBA" id="ARBA00023136"/>
    </source>
</evidence>
<dbReference type="RefSeq" id="WP_170829265.1">
    <property type="nucleotide sequence ID" value="NZ_FMWL01000002.1"/>
</dbReference>
<keyword evidence="5 10" id="KW-0500">Molybdenum</keyword>
<gene>
    <name evidence="12" type="ORF">SAMN03080599_00703</name>
</gene>
<evidence type="ECO:0000256" key="3">
    <source>
        <dbReference type="ARBA" id="ARBA00022448"/>
    </source>
</evidence>
<keyword evidence="6 9" id="KW-0812">Transmembrane</keyword>
<evidence type="ECO:0000256" key="2">
    <source>
        <dbReference type="ARBA" id="ARBA00007069"/>
    </source>
</evidence>
<dbReference type="InterPro" id="IPR000515">
    <property type="entry name" value="MetI-like"/>
</dbReference>
<evidence type="ECO:0000313" key="13">
    <source>
        <dbReference type="Proteomes" id="UP000199208"/>
    </source>
</evidence>
<dbReference type="Proteomes" id="UP000199208">
    <property type="component" value="Unassembled WGS sequence"/>
</dbReference>
<keyword evidence="4 10" id="KW-1003">Cell membrane</keyword>
<evidence type="ECO:0000256" key="5">
    <source>
        <dbReference type="ARBA" id="ARBA00022505"/>
    </source>
</evidence>
<proteinExistence type="inferred from homology"/>
<keyword evidence="3 9" id="KW-0813">Transport</keyword>
<feature type="transmembrane region" description="Helical" evidence="9">
    <location>
        <begin position="6"/>
        <end position="31"/>
    </location>
</feature>
<protein>
    <recommendedName>
        <fullName evidence="10">Molybdenum transport system permease</fullName>
    </recommendedName>
</protein>
<feature type="transmembrane region" description="Helical" evidence="9">
    <location>
        <begin position="43"/>
        <end position="67"/>
    </location>
</feature>
<feature type="transmembrane region" description="Helical" evidence="9">
    <location>
        <begin position="195"/>
        <end position="218"/>
    </location>
</feature>
<dbReference type="Gene3D" id="1.10.3720.10">
    <property type="entry name" value="MetI-like"/>
    <property type="match status" value="1"/>
</dbReference>
<dbReference type="GO" id="GO:0005886">
    <property type="term" value="C:plasma membrane"/>
    <property type="evidence" value="ECO:0007669"/>
    <property type="project" value="UniProtKB-SubCell"/>
</dbReference>
<reference evidence="12 13" key="1">
    <citation type="submission" date="2016-10" db="EMBL/GenBank/DDBJ databases">
        <authorList>
            <person name="de Groot N.N."/>
        </authorList>
    </citation>
    <scope>NUCLEOTIDE SEQUENCE [LARGE SCALE GENOMIC DNA]</scope>
    <source>
        <strain evidence="12 13">DSM 2784</strain>
    </source>
</reference>
<keyword evidence="7 9" id="KW-1133">Transmembrane helix</keyword>
<dbReference type="GO" id="GO:0015098">
    <property type="term" value="F:molybdate ion transmembrane transporter activity"/>
    <property type="evidence" value="ECO:0007669"/>
    <property type="project" value="UniProtKB-UniRule"/>
</dbReference>
<name>A0A1G5RTU8_9FIRM</name>
<evidence type="ECO:0000256" key="1">
    <source>
        <dbReference type="ARBA" id="ARBA00004651"/>
    </source>
</evidence>
<dbReference type="InterPro" id="IPR035906">
    <property type="entry name" value="MetI-like_sf"/>
</dbReference>
<keyword evidence="8 9" id="KW-0472">Membrane</keyword>
<dbReference type="InterPro" id="IPR011867">
    <property type="entry name" value="ModB_ABC"/>
</dbReference>
<dbReference type="STRING" id="1120920.SAMN03080599_00703"/>
<keyword evidence="13" id="KW-1185">Reference proteome</keyword>
<dbReference type="CDD" id="cd06261">
    <property type="entry name" value="TM_PBP2"/>
    <property type="match status" value="1"/>
</dbReference>
<dbReference type="PROSITE" id="PS50928">
    <property type="entry name" value="ABC_TM1"/>
    <property type="match status" value="1"/>
</dbReference>
<comment type="subcellular location">
    <subcellularLocation>
        <location evidence="1 9">Cell membrane</location>
        <topology evidence="1 9">Multi-pass membrane protein</topology>
    </subcellularLocation>
</comment>
<feature type="transmembrane region" description="Helical" evidence="9">
    <location>
        <begin position="87"/>
        <end position="107"/>
    </location>
</feature>
<comment type="similarity">
    <text evidence="2 10">Belongs to the binding-protein-dependent transport system permease family. CysTW subfamily.</text>
</comment>
<dbReference type="Pfam" id="PF00528">
    <property type="entry name" value="BPD_transp_1"/>
    <property type="match status" value="1"/>
</dbReference>
<sequence>MSQAQIISAVLLSLRIAAVSTLLTGLLGTLLARSLSRSKKTSFRVIETLVVLPMVLPPSIVGYLLLISLGKNSWLGSLIYLATGETLLFSWTAAVIAAVIVSLPLMYQSARAGFQGVDHRLENAARTLGAHEWRIFIEVTLPLARPKLLTGLALSFARAIGEFGATLMVAGNIPGKTQTIPTALYFAAENGDHTAANLLLVISLTIGIAAMFSVNFLLDKSRTQ</sequence>
<evidence type="ECO:0000256" key="10">
    <source>
        <dbReference type="RuleBase" id="RU365097"/>
    </source>
</evidence>
<dbReference type="AlphaFoldDB" id="A0A1G5RTU8"/>
<dbReference type="PANTHER" id="PTHR30183">
    <property type="entry name" value="MOLYBDENUM TRANSPORT SYSTEM PERMEASE PROTEIN MODB"/>
    <property type="match status" value="1"/>
</dbReference>
<comment type="function">
    <text evidence="10">Part of the binding-protein-dependent transport system for molybdenum; probably responsible for the translocation of the substrate across the membrane.</text>
</comment>
<evidence type="ECO:0000256" key="7">
    <source>
        <dbReference type="ARBA" id="ARBA00022989"/>
    </source>
</evidence>
<evidence type="ECO:0000256" key="4">
    <source>
        <dbReference type="ARBA" id="ARBA00022475"/>
    </source>
</evidence>
<accession>A0A1G5RTU8</accession>
<feature type="domain" description="ABC transmembrane type-1" evidence="11">
    <location>
        <begin position="10"/>
        <end position="212"/>
    </location>
</feature>
<evidence type="ECO:0000313" key="12">
    <source>
        <dbReference type="EMBL" id="SCZ77278.1"/>
    </source>
</evidence>
<evidence type="ECO:0000256" key="9">
    <source>
        <dbReference type="RuleBase" id="RU363032"/>
    </source>
</evidence>
<evidence type="ECO:0000259" key="11">
    <source>
        <dbReference type="PROSITE" id="PS50928"/>
    </source>
</evidence>
<dbReference type="NCBIfam" id="TIGR02141">
    <property type="entry name" value="modB_ABC"/>
    <property type="match status" value="1"/>
</dbReference>
<feature type="transmembrane region" description="Helical" evidence="9">
    <location>
        <begin position="152"/>
        <end position="175"/>
    </location>
</feature>
<dbReference type="SUPFAM" id="SSF161098">
    <property type="entry name" value="MetI-like"/>
    <property type="match status" value="1"/>
</dbReference>
<dbReference type="PANTHER" id="PTHR30183:SF3">
    <property type="entry name" value="MOLYBDENUM TRANSPORT SYSTEM PERMEASE PROTEIN MODB"/>
    <property type="match status" value="1"/>
</dbReference>
<dbReference type="EMBL" id="FMWL01000002">
    <property type="protein sequence ID" value="SCZ77278.1"/>
    <property type="molecule type" value="Genomic_DNA"/>
</dbReference>